<evidence type="ECO:0000313" key="1">
    <source>
        <dbReference type="EMBL" id="CAB1428057.1"/>
    </source>
</evidence>
<accession>A0A9N7YIH3</accession>
<keyword evidence="2" id="KW-1185">Reference proteome</keyword>
<evidence type="ECO:0000313" key="2">
    <source>
        <dbReference type="Proteomes" id="UP001153269"/>
    </source>
</evidence>
<organism evidence="1 2">
    <name type="scientific">Pleuronectes platessa</name>
    <name type="common">European plaice</name>
    <dbReference type="NCBI Taxonomy" id="8262"/>
    <lineage>
        <taxon>Eukaryota</taxon>
        <taxon>Metazoa</taxon>
        <taxon>Chordata</taxon>
        <taxon>Craniata</taxon>
        <taxon>Vertebrata</taxon>
        <taxon>Euteleostomi</taxon>
        <taxon>Actinopterygii</taxon>
        <taxon>Neopterygii</taxon>
        <taxon>Teleostei</taxon>
        <taxon>Neoteleostei</taxon>
        <taxon>Acanthomorphata</taxon>
        <taxon>Carangaria</taxon>
        <taxon>Pleuronectiformes</taxon>
        <taxon>Pleuronectoidei</taxon>
        <taxon>Pleuronectidae</taxon>
        <taxon>Pleuronectes</taxon>
    </lineage>
</organism>
<dbReference type="Proteomes" id="UP001153269">
    <property type="component" value="Unassembled WGS sequence"/>
</dbReference>
<name>A0A9N7YIH3_PLEPL</name>
<comment type="caution">
    <text evidence="1">The sequence shown here is derived from an EMBL/GenBank/DDBJ whole genome shotgun (WGS) entry which is preliminary data.</text>
</comment>
<reference evidence="1" key="1">
    <citation type="submission" date="2020-03" db="EMBL/GenBank/DDBJ databases">
        <authorList>
            <person name="Weist P."/>
        </authorList>
    </citation>
    <scope>NUCLEOTIDE SEQUENCE</scope>
</reference>
<protein>
    <submittedName>
        <fullName evidence="1">Uncharacterized protein</fullName>
    </submittedName>
</protein>
<sequence length="86" mass="9723">MDTLACGLEQLGIKPVHLCPALYEDRSTSTFSPVKRNTPPLTMFTVLSLLLLTGADSATACAVGRRQRPNSWWWEFFTTRFVWFAV</sequence>
<dbReference type="EMBL" id="CADEAL010001016">
    <property type="protein sequence ID" value="CAB1428057.1"/>
    <property type="molecule type" value="Genomic_DNA"/>
</dbReference>
<dbReference type="AlphaFoldDB" id="A0A9N7YIH3"/>
<gene>
    <name evidence="1" type="ORF">PLEPLA_LOCUS16011</name>
</gene>
<proteinExistence type="predicted"/>